<evidence type="ECO:0000256" key="10">
    <source>
        <dbReference type="ARBA" id="ARBA00023237"/>
    </source>
</evidence>
<feature type="domain" description="Trimeric autotransporter adhesin YadA-like C-terminal membrane anchor" evidence="11">
    <location>
        <begin position="288"/>
        <end position="348"/>
    </location>
</feature>
<evidence type="ECO:0000256" key="4">
    <source>
        <dbReference type="ARBA" id="ARBA00022448"/>
    </source>
</evidence>
<keyword evidence="10" id="KW-0998">Cell outer membrane</keyword>
<evidence type="ECO:0000256" key="8">
    <source>
        <dbReference type="ARBA" id="ARBA00022927"/>
    </source>
</evidence>
<dbReference type="SUPFAM" id="SSF101967">
    <property type="entry name" value="Adhesin YadA, collagen-binding domain"/>
    <property type="match status" value="1"/>
</dbReference>
<keyword evidence="6" id="KW-0812">Transmembrane</keyword>
<dbReference type="Proteomes" id="UP000078446">
    <property type="component" value="Unassembled WGS sequence"/>
</dbReference>
<comment type="similarity">
    <text evidence="3">Belongs to the autotransporter-2 (AT-2) (TC 1.B.40) family.</text>
</comment>
<dbReference type="Gene3D" id="1.20.5.170">
    <property type="match status" value="1"/>
</dbReference>
<dbReference type="InterPro" id="IPR005594">
    <property type="entry name" value="YadA_C"/>
</dbReference>
<gene>
    <name evidence="13" type="ORF">AO382_0183</name>
</gene>
<dbReference type="Gene3D" id="2.150.10.10">
    <property type="entry name" value="Serralysin-like metalloprotease, C-terminal"/>
    <property type="match status" value="1"/>
</dbReference>
<dbReference type="RefSeq" id="WP_064617347.1">
    <property type="nucleotide sequence ID" value="NZ_LXHE01000002.1"/>
</dbReference>
<evidence type="ECO:0000256" key="3">
    <source>
        <dbReference type="ARBA" id="ARBA00005848"/>
    </source>
</evidence>
<organism evidence="13 14">
    <name type="scientific">Moraxella catarrhalis</name>
    <name type="common">Branhamella catarrhalis</name>
    <dbReference type="NCBI Taxonomy" id="480"/>
    <lineage>
        <taxon>Bacteria</taxon>
        <taxon>Pseudomonadati</taxon>
        <taxon>Pseudomonadota</taxon>
        <taxon>Gammaproteobacteria</taxon>
        <taxon>Moraxellales</taxon>
        <taxon>Moraxellaceae</taxon>
        <taxon>Moraxella</taxon>
    </lineage>
</organism>
<evidence type="ECO:0000256" key="7">
    <source>
        <dbReference type="ARBA" id="ARBA00022729"/>
    </source>
</evidence>
<dbReference type="InterPro" id="IPR008635">
    <property type="entry name" value="Coiled_stalk_dom"/>
</dbReference>
<name>A0A7Z1A4H8_MORCA</name>
<evidence type="ECO:0000313" key="13">
    <source>
        <dbReference type="EMBL" id="OAV01817.1"/>
    </source>
</evidence>
<dbReference type="Pfam" id="PF03895">
    <property type="entry name" value="YadA_anchor"/>
    <property type="match status" value="1"/>
</dbReference>
<sequence>MGSNNTDVKNNESKIIFVGDGNNQIGENSGPVNVFGSDKSRITKNEGVVSIIGSTNEIIYNNGKNSPVAIVGNNNSDVTGNKNKAKVNVYGNGNSTIARNEEDSVITVLGDNNKDINENSGSVSIVGNNNTGVQSNKNLVIVGHNNEDIRNVSDTFILASNVINVQSNSVVLGNASAGKAVTEVSNQEMAGTTYNFAGVASQDNGSVSVGAEGKERQIHYVAAGEVSATSTDAVNGSQLHAAYQDIKLNDARISNMETKVDRINGRIDVLNKQIHAAGATSMAMGNLVQAYRPGQNSTTVALGHYGDASAIAFGLSTVADDSKWGAKISFAANTESEFGAGAGLGYFW</sequence>
<dbReference type="AlphaFoldDB" id="A0A7Z1A4H8"/>
<proteinExistence type="inferred from homology"/>
<evidence type="ECO:0000259" key="11">
    <source>
        <dbReference type="Pfam" id="PF03895"/>
    </source>
</evidence>
<protein>
    <submittedName>
        <fullName evidence="13">Uncharacterized protein</fullName>
    </submittedName>
</protein>
<evidence type="ECO:0000313" key="14">
    <source>
        <dbReference type="Proteomes" id="UP000078446"/>
    </source>
</evidence>
<dbReference type="InterPro" id="IPR011049">
    <property type="entry name" value="Serralysin-like_metalloprot_C"/>
</dbReference>
<dbReference type="GO" id="GO:0009986">
    <property type="term" value="C:cell surface"/>
    <property type="evidence" value="ECO:0007669"/>
    <property type="project" value="UniProtKB-SubCell"/>
</dbReference>
<evidence type="ECO:0000256" key="6">
    <source>
        <dbReference type="ARBA" id="ARBA00022692"/>
    </source>
</evidence>
<keyword evidence="4" id="KW-0813">Transport</keyword>
<dbReference type="InterPro" id="IPR045584">
    <property type="entry name" value="Pilin-like"/>
</dbReference>
<evidence type="ECO:0000256" key="9">
    <source>
        <dbReference type="ARBA" id="ARBA00023136"/>
    </source>
</evidence>
<dbReference type="Pfam" id="PF05662">
    <property type="entry name" value="YadA_stalk"/>
    <property type="match status" value="1"/>
</dbReference>
<reference evidence="13 14" key="1">
    <citation type="journal article" date="2016" name="Genome Biol. Evol.">
        <title>Comparative Genomic Analyses of the Moraxella catarrhalis Serosensitive and Seroresistant Lineages Demonstrate Their Independent Evolution.</title>
        <authorList>
            <person name="Earl J.P."/>
            <person name="de Vries S.P."/>
            <person name="Ahmed A."/>
            <person name="Powell E."/>
            <person name="Schultz M.P."/>
            <person name="Hermans P.W."/>
            <person name="Hill D.J."/>
            <person name="Zhou Z."/>
            <person name="Constantinidou C.I."/>
            <person name="Hu F.Z."/>
            <person name="Bootsma H.J."/>
            <person name="Ehrlich G.D."/>
        </authorList>
    </citation>
    <scope>NUCLEOTIDE SEQUENCE [LARGE SCALE GENOMIC DNA]</scope>
    <source>
        <strain evidence="13 14">Z7574</strain>
    </source>
</reference>
<accession>A0A7Z1A4H8</accession>
<comment type="subcellular location">
    <subcellularLocation>
        <location evidence="2">Cell outer membrane</location>
    </subcellularLocation>
    <subcellularLocation>
        <location evidence="1">Cell surface</location>
    </subcellularLocation>
</comment>
<dbReference type="SUPFAM" id="SSF54523">
    <property type="entry name" value="Pili subunits"/>
    <property type="match status" value="1"/>
</dbReference>
<keyword evidence="5" id="KW-1134">Transmembrane beta strand</keyword>
<comment type="caution">
    <text evidence="13">The sequence shown here is derived from an EMBL/GenBank/DDBJ whole genome shotgun (WGS) entry which is preliminary data.</text>
</comment>
<keyword evidence="8" id="KW-0653">Protein transport</keyword>
<dbReference type="GO" id="GO:0009279">
    <property type="term" value="C:cell outer membrane"/>
    <property type="evidence" value="ECO:0007669"/>
    <property type="project" value="UniProtKB-SubCell"/>
</dbReference>
<evidence type="ECO:0000256" key="1">
    <source>
        <dbReference type="ARBA" id="ARBA00004241"/>
    </source>
</evidence>
<dbReference type="Gene3D" id="3.30.1300.30">
    <property type="entry name" value="GSPII I/J protein-like"/>
    <property type="match status" value="1"/>
</dbReference>
<dbReference type="GO" id="GO:0015031">
    <property type="term" value="P:protein transport"/>
    <property type="evidence" value="ECO:0007669"/>
    <property type="project" value="UniProtKB-KW"/>
</dbReference>
<evidence type="ECO:0000256" key="5">
    <source>
        <dbReference type="ARBA" id="ARBA00022452"/>
    </source>
</evidence>
<dbReference type="EMBL" id="LXHE01000002">
    <property type="protein sequence ID" value="OAV01817.1"/>
    <property type="molecule type" value="Genomic_DNA"/>
</dbReference>
<keyword evidence="7" id="KW-0732">Signal</keyword>
<evidence type="ECO:0000259" key="12">
    <source>
        <dbReference type="Pfam" id="PF05662"/>
    </source>
</evidence>
<feature type="domain" description="Trimeric autotransporter adhesin YadA-like stalk" evidence="12">
    <location>
        <begin position="218"/>
        <end position="247"/>
    </location>
</feature>
<evidence type="ECO:0000256" key="2">
    <source>
        <dbReference type="ARBA" id="ARBA00004442"/>
    </source>
</evidence>
<keyword evidence="9" id="KW-0472">Membrane</keyword>